<organism evidence="12 13">
    <name type="scientific">Catenuloplanes atrovinosus</name>
    <dbReference type="NCBI Taxonomy" id="137266"/>
    <lineage>
        <taxon>Bacteria</taxon>
        <taxon>Bacillati</taxon>
        <taxon>Actinomycetota</taxon>
        <taxon>Actinomycetes</taxon>
        <taxon>Micromonosporales</taxon>
        <taxon>Micromonosporaceae</taxon>
        <taxon>Catenuloplanes</taxon>
    </lineage>
</organism>
<feature type="domain" description="Histidine kinase/HSP90-like ATPase" evidence="10">
    <location>
        <begin position="301"/>
        <end position="392"/>
    </location>
</feature>
<dbReference type="Pfam" id="PF02518">
    <property type="entry name" value="HATPase_c"/>
    <property type="match status" value="1"/>
</dbReference>
<comment type="caution">
    <text evidence="12">The sequence shown here is derived from an EMBL/GenBank/DDBJ whole genome shotgun (WGS) entry which is preliminary data.</text>
</comment>
<dbReference type="InterPro" id="IPR003594">
    <property type="entry name" value="HATPase_dom"/>
</dbReference>
<evidence type="ECO:0000256" key="8">
    <source>
        <dbReference type="ARBA" id="ARBA00023012"/>
    </source>
</evidence>
<feature type="transmembrane region" description="Helical" evidence="9">
    <location>
        <begin position="84"/>
        <end position="103"/>
    </location>
</feature>
<keyword evidence="13" id="KW-1185">Reference proteome</keyword>
<keyword evidence="9" id="KW-0812">Transmembrane</keyword>
<keyword evidence="7" id="KW-0067">ATP-binding</keyword>
<dbReference type="EC" id="2.7.13.3" evidence="2"/>
<feature type="domain" description="Signal transduction histidine kinase subgroup 3 dimerisation and phosphoacceptor" evidence="11">
    <location>
        <begin position="187"/>
        <end position="252"/>
    </location>
</feature>
<evidence type="ECO:0000256" key="1">
    <source>
        <dbReference type="ARBA" id="ARBA00000085"/>
    </source>
</evidence>
<name>A0AAE4CAA6_9ACTN</name>
<evidence type="ECO:0000259" key="11">
    <source>
        <dbReference type="Pfam" id="PF07730"/>
    </source>
</evidence>
<dbReference type="GO" id="GO:0000155">
    <property type="term" value="F:phosphorelay sensor kinase activity"/>
    <property type="evidence" value="ECO:0007669"/>
    <property type="project" value="InterPro"/>
</dbReference>
<evidence type="ECO:0000256" key="7">
    <source>
        <dbReference type="ARBA" id="ARBA00022840"/>
    </source>
</evidence>
<keyword evidence="4" id="KW-0808">Transferase</keyword>
<keyword evidence="5" id="KW-0547">Nucleotide-binding</keyword>
<evidence type="ECO:0000256" key="5">
    <source>
        <dbReference type="ARBA" id="ARBA00022741"/>
    </source>
</evidence>
<dbReference type="RefSeq" id="WP_310368936.1">
    <property type="nucleotide sequence ID" value="NZ_JAVDYB010000001.1"/>
</dbReference>
<dbReference type="Gene3D" id="3.30.565.10">
    <property type="entry name" value="Histidine kinase-like ATPase, C-terminal domain"/>
    <property type="match status" value="1"/>
</dbReference>
<dbReference type="GO" id="GO:0046983">
    <property type="term" value="F:protein dimerization activity"/>
    <property type="evidence" value="ECO:0007669"/>
    <property type="project" value="InterPro"/>
</dbReference>
<dbReference type="PANTHER" id="PTHR24421:SF10">
    <property type="entry name" value="NITRATE_NITRITE SENSOR PROTEIN NARQ"/>
    <property type="match status" value="1"/>
</dbReference>
<dbReference type="InterPro" id="IPR011712">
    <property type="entry name" value="Sig_transdc_His_kin_sub3_dim/P"/>
</dbReference>
<dbReference type="SUPFAM" id="SSF55874">
    <property type="entry name" value="ATPase domain of HSP90 chaperone/DNA topoisomerase II/histidine kinase"/>
    <property type="match status" value="1"/>
</dbReference>
<dbReference type="Gene3D" id="1.20.5.1930">
    <property type="match status" value="1"/>
</dbReference>
<dbReference type="GO" id="GO:0016020">
    <property type="term" value="C:membrane"/>
    <property type="evidence" value="ECO:0007669"/>
    <property type="project" value="InterPro"/>
</dbReference>
<dbReference type="Pfam" id="PF07730">
    <property type="entry name" value="HisKA_3"/>
    <property type="match status" value="1"/>
</dbReference>
<evidence type="ECO:0000256" key="4">
    <source>
        <dbReference type="ARBA" id="ARBA00022679"/>
    </source>
</evidence>
<keyword evidence="6 12" id="KW-0418">Kinase</keyword>
<evidence type="ECO:0000313" key="12">
    <source>
        <dbReference type="EMBL" id="MDR7276717.1"/>
    </source>
</evidence>
<evidence type="ECO:0000256" key="6">
    <source>
        <dbReference type="ARBA" id="ARBA00022777"/>
    </source>
</evidence>
<proteinExistence type="predicted"/>
<dbReference type="GO" id="GO:0005524">
    <property type="term" value="F:ATP binding"/>
    <property type="evidence" value="ECO:0007669"/>
    <property type="project" value="UniProtKB-KW"/>
</dbReference>
<keyword evidence="3" id="KW-0597">Phosphoprotein</keyword>
<keyword evidence="8" id="KW-0902">Two-component regulatory system</keyword>
<feature type="transmembrane region" description="Helical" evidence="9">
    <location>
        <begin position="12"/>
        <end position="30"/>
    </location>
</feature>
<feature type="transmembrane region" description="Helical" evidence="9">
    <location>
        <begin position="139"/>
        <end position="158"/>
    </location>
</feature>
<accession>A0AAE4CAA6</accession>
<dbReference type="InterPro" id="IPR036890">
    <property type="entry name" value="HATPase_C_sf"/>
</dbReference>
<dbReference type="EMBL" id="JAVDYB010000001">
    <property type="protein sequence ID" value="MDR7276717.1"/>
    <property type="molecule type" value="Genomic_DNA"/>
</dbReference>
<keyword evidence="9" id="KW-1133">Transmembrane helix</keyword>
<feature type="transmembrane region" description="Helical" evidence="9">
    <location>
        <begin position="36"/>
        <end position="56"/>
    </location>
</feature>
<dbReference type="InterPro" id="IPR050482">
    <property type="entry name" value="Sensor_HK_TwoCompSys"/>
</dbReference>
<keyword evidence="9" id="KW-0472">Membrane</keyword>
<feature type="transmembrane region" description="Helical" evidence="9">
    <location>
        <begin position="110"/>
        <end position="127"/>
    </location>
</feature>
<protein>
    <recommendedName>
        <fullName evidence="2">histidine kinase</fullName>
        <ecNumber evidence="2">2.7.13.3</ecNumber>
    </recommendedName>
</protein>
<evidence type="ECO:0000256" key="3">
    <source>
        <dbReference type="ARBA" id="ARBA00022553"/>
    </source>
</evidence>
<comment type="catalytic activity">
    <reaction evidence="1">
        <text>ATP + protein L-histidine = ADP + protein N-phospho-L-histidine.</text>
        <dbReference type="EC" id="2.7.13.3"/>
    </reaction>
</comment>
<evidence type="ECO:0000256" key="9">
    <source>
        <dbReference type="SAM" id="Phobius"/>
    </source>
</evidence>
<gene>
    <name evidence="12" type="ORF">J2S41_003495</name>
</gene>
<dbReference type="CDD" id="cd16917">
    <property type="entry name" value="HATPase_UhpB-NarQ-NarX-like"/>
    <property type="match status" value="1"/>
</dbReference>
<evidence type="ECO:0000256" key="2">
    <source>
        <dbReference type="ARBA" id="ARBA00012438"/>
    </source>
</evidence>
<sequence length="398" mass="42799">MTEAQPMRTLGWVMLGALAGLLLVITATTVADIYDLPVLVAFGAATASCAALPLVLVRPRLAAALQAAAVTVFAWAQPVDQGTWPLAVPVMLVLLVHIGLVGLSRPWGEAVATWWTSGLVCILLALFDPRGRGIDDADVTLVVYTANSMLVMFGAILWRQRTLIRRQLAEARRDVALEQAQRAVVEERTRIARELHDVVAHSMSVIHMQATSAAYRLKDVDDESRAEFGRIAAGTRTALQEMRALLSLLRDEESERPLRPAPGLRDLDELASSARRGGVAVELEVPAEVRGLDIPETVGVAAFRIVQESLSNVVRHAPGADARVLIGATGGELTVEVVNDPARRVPRPIEDPRRAGHGLIGMRERARQAGGTIQTGPRPDGGYRVAATLPLTNGVKLV</sequence>
<evidence type="ECO:0000259" key="10">
    <source>
        <dbReference type="Pfam" id="PF02518"/>
    </source>
</evidence>
<dbReference type="PANTHER" id="PTHR24421">
    <property type="entry name" value="NITRATE/NITRITE SENSOR PROTEIN NARX-RELATED"/>
    <property type="match status" value="1"/>
</dbReference>
<dbReference type="AlphaFoldDB" id="A0AAE4CAA6"/>
<reference evidence="12" key="1">
    <citation type="submission" date="2023-07" db="EMBL/GenBank/DDBJ databases">
        <title>Sequencing the genomes of 1000 actinobacteria strains.</title>
        <authorList>
            <person name="Klenk H.-P."/>
        </authorList>
    </citation>
    <scope>NUCLEOTIDE SEQUENCE</scope>
    <source>
        <strain evidence="12">DSM 44707</strain>
    </source>
</reference>
<dbReference type="Proteomes" id="UP001183643">
    <property type="component" value="Unassembled WGS sequence"/>
</dbReference>
<evidence type="ECO:0000313" key="13">
    <source>
        <dbReference type="Proteomes" id="UP001183643"/>
    </source>
</evidence>
<feature type="transmembrane region" description="Helical" evidence="9">
    <location>
        <begin position="61"/>
        <end position="78"/>
    </location>
</feature>